<evidence type="ECO:0000256" key="1">
    <source>
        <dbReference type="SAM" id="MobiDB-lite"/>
    </source>
</evidence>
<proteinExistence type="predicted"/>
<feature type="transmembrane region" description="Helical" evidence="2">
    <location>
        <begin position="12"/>
        <end position="34"/>
    </location>
</feature>
<protein>
    <submittedName>
        <fullName evidence="3">Uncharacterized protein</fullName>
    </submittedName>
</protein>
<evidence type="ECO:0000256" key="2">
    <source>
        <dbReference type="SAM" id="Phobius"/>
    </source>
</evidence>
<dbReference type="EMBL" id="VSTH01000052">
    <property type="protein sequence ID" value="TYO65363.1"/>
    <property type="molecule type" value="Genomic_DNA"/>
</dbReference>
<reference evidence="3 4" key="1">
    <citation type="submission" date="2019-08" db="EMBL/GenBank/DDBJ databases">
        <title>Bradyrhizobium hipponensis sp. nov., a rhizobium isolated from a Lupinus angustifolius root nodule in Tunisia.</title>
        <authorList>
            <person name="Off K."/>
            <person name="Rejili M."/>
            <person name="Mars M."/>
            <person name="Brachmann A."/>
            <person name="Marin M."/>
        </authorList>
    </citation>
    <scope>NUCLEOTIDE SEQUENCE [LARGE SCALE GENOMIC DNA]</scope>
    <source>
        <strain evidence="4">aSej3</strain>
    </source>
</reference>
<keyword evidence="2" id="KW-0472">Membrane</keyword>
<dbReference type="Proteomes" id="UP000324797">
    <property type="component" value="Unassembled WGS sequence"/>
</dbReference>
<evidence type="ECO:0000313" key="3">
    <source>
        <dbReference type="EMBL" id="TYO65363.1"/>
    </source>
</evidence>
<keyword evidence="2" id="KW-1133">Transmembrane helix</keyword>
<dbReference type="RefSeq" id="WP_148740530.1">
    <property type="nucleotide sequence ID" value="NZ_VSTH01000052.1"/>
</dbReference>
<feature type="region of interest" description="Disordered" evidence="1">
    <location>
        <begin position="63"/>
        <end position="84"/>
    </location>
</feature>
<gene>
    <name evidence="3" type="ORF">FXV83_16835</name>
</gene>
<evidence type="ECO:0000313" key="4">
    <source>
        <dbReference type="Proteomes" id="UP000324797"/>
    </source>
</evidence>
<comment type="caution">
    <text evidence="3">The sequence shown here is derived from an EMBL/GenBank/DDBJ whole genome shotgun (WGS) entry which is preliminary data.</text>
</comment>
<name>A0A5S4YMZ1_9BRAD</name>
<dbReference type="AlphaFoldDB" id="A0A5S4YMZ1"/>
<keyword evidence="2" id="KW-0812">Transmembrane</keyword>
<accession>A0A5S4YMZ1</accession>
<keyword evidence="4" id="KW-1185">Reference proteome</keyword>
<feature type="compositionally biased region" description="Basic residues" evidence="1">
    <location>
        <begin position="75"/>
        <end position="84"/>
    </location>
</feature>
<organism evidence="3 4">
    <name type="scientific">Bradyrhizobium hipponense</name>
    <dbReference type="NCBI Taxonomy" id="2605638"/>
    <lineage>
        <taxon>Bacteria</taxon>
        <taxon>Pseudomonadati</taxon>
        <taxon>Pseudomonadota</taxon>
        <taxon>Alphaproteobacteria</taxon>
        <taxon>Hyphomicrobiales</taxon>
        <taxon>Nitrobacteraceae</taxon>
        <taxon>Bradyrhizobium</taxon>
    </lineage>
</organism>
<sequence>MGQETHRPEWGNISQIVSALCALALAILAIYGFFFSKTSQAFVSYLQSELALRNIRMSNPCCHTARQQPSDAAKRLSRSPAKRA</sequence>